<name>B2GNE8_XENTR</name>
<dbReference type="STRING" id="8364.ENSXETP00000036423"/>
<reference evidence="2" key="3">
    <citation type="journal article" date="2010" name="Science">
        <title>The genome of the Western clawed frog Xenopus tropicalis.</title>
        <authorList>
            <person name="Hellsten U."/>
            <person name="Harland R.M."/>
            <person name="Gilchrist M.J."/>
            <person name="Hendrix D."/>
            <person name="Jurka J."/>
            <person name="Kapitonov V."/>
            <person name="Ovcharenko I."/>
            <person name="Putnam N.H."/>
            <person name="Shu S."/>
            <person name="Taher L."/>
            <person name="Blitz I.L."/>
            <person name="Blumberg B."/>
            <person name="Dichmann D.S."/>
            <person name="Dubchak I."/>
            <person name="Amaya E."/>
            <person name="Detter J.C."/>
            <person name="Fletcher R."/>
            <person name="Gerhard D.S."/>
            <person name="Goodstein D."/>
            <person name="Graves T."/>
            <person name="Grigoriev I.V."/>
            <person name="Grimwood J."/>
            <person name="Kawashima T."/>
            <person name="Lindquist E."/>
            <person name="Lucas S.M."/>
            <person name="Mead P.E."/>
            <person name="Mitros T."/>
            <person name="Ogino H."/>
            <person name="Ohta Y."/>
            <person name="Poliakov A.V."/>
            <person name="Pollet N."/>
            <person name="Robert J."/>
            <person name="Salamov A."/>
            <person name="Sater A.K."/>
            <person name="Schmutz J."/>
            <person name="Terry A."/>
            <person name="Vize P.D."/>
            <person name="Warren W.C."/>
            <person name="Wells D."/>
            <person name="Wills A."/>
            <person name="Wilson R.K."/>
            <person name="Zimmerman L.B."/>
            <person name="Zorn A.M."/>
            <person name="Grainger R."/>
            <person name="Grammer T."/>
            <person name="Khokha M.K."/>
            <person name="Richardson P.M."/>
            <person name="Rokhsar D.S."/>
        </authorList>
    </citation>
    <scope>NUCLEOTIDE SEQUENCE [LARGE SCALE GENOMIC DNA]</scope>
    <source>
        <strain evidence="2">Nigerian</strain>
    </source>
</reference>
<dbReference type="GeneID" id="100158459"/>
<dbReference type="AlphaFoldDB" id="B2GNE8"/>
<proteinExistence type="evidence at transcript level"/>
<gene>
    <name evidence="2 5" type="primary">XB5956456</name>
    <name evidence="1 4" type="synonym">LOC100158459</name>
</gene>
<accession>B2GNE8</accession>
<dbReference type="KEGG" id="xtr:100158459"/>
<sequence length="300" mass="31180">MPAAASSSENPVCVESGCCVIPGLAEPESGCCYSKGLAEAEASPSENLVCVESGCCVIPGLTEPESGCCYSKGLAEAEASPSENPVCVQSGCCVIPGLAEPESGCCYSKGLAEAEASPSETPVCVESRCCVIPGLAEPGSGELAEAVTSPSENPVCVVTSGCVIPELAEHEKGCMEEKEKDLPSPVEWLLVREDQSHDLSTKNGNVQVWSICPGNSELQEPKMPSGKESNPSDQMITPQRTASLVSPNAVPSIIPRWKDPLLCDGTGTGALRKVGWNPETRHGGKNFCNTLWGPLVIGVT</sequence>
<reference evidence="4" key="5">
    <citation type="submission" date="2025-04" db="UniProtKB">
        <authorList>
            <consortium name="RefSeq"/>
        </authorList>
    </citation>
    <scope>IDENTIFICATION</scope>
</reference>
<organism evidence="1">
    <name type="scientific">Xenopus tropicalis</name>
    <name type="common">Western clawed frog</name>
    <name type="synonym">Silurana tropicalis</name>
    <dbReference type="NCBI Taxonomy" id="8364"/>
    <lineage>
        <taxon>Eukaryota</taxon>
        <taxon>Metazoa</taxon>
        <taxon>Chordata</taxon>
        <taxon>Craniata</taxon>
        <taxon>Vertebrata</taxon>
        <taxon>Euteleostomi</taxon>
        <taxon>Amphibia</taxon>
        <taxon>Batrachia</taxon>
        <taxon>Anura</taxon>
        <taxon>Pipoidea</taxon>
        <taxon>Pipidae</taxon>
        <taxon>Xenopodinae</taxon>
        <taxon>Xenopus</taxon>
        <taxon>Silurana</taxon>
    </lineage>
</organism>
<evidence type="ECO:0000313" key="4">
    <source>
        <dbReference type="RefSeq" id="NP_001121372.1"/>
    </source>
</evidence>
<dbReference type="GeneTree" id="ENSGT01000000219798"/>
<dbReference type="RefSeq" id="NP_001121372.1">
    <property type="nucleotide sequence ID" value="NM_001127900.1"/>
</dbReference>
<dbReference type="Xenbase" id="XB-GENE-5956457">
    <property type="gene designation" value="XB5956456"/>
</dbReference>
<dbReference type="Bgee" id="ENSXETG00000030468">
    <property type="expression patterns" value="Expressed in gastrula and 8 other cell types or tissues"/>
</dbReference>
<dbReference type="AGR" id="Xenbase:XB-GENE-5956457"/>
<reference evidence="4" key="1">
    <citation type="journal article" date="2002" name="Dev. Dyn.">
        <title>Genetic and genomic tools for Xenopus research: The NIH Xenopus initiative.</title>
        <authorList>
            <person name="Klein S.L."/>
            <person name="Strausberg R.L."/>
            <person name="Wagner L."/>
            <person name="Pontius J."/>
            <person name="Clifton S.W."/>
            <person name="Richardson P."/>
        </authorList>
    </citation>
    <scope>NUCLEOTIDE SEQUENCE</scope>
</reference>
<evidence type="ECO:0000313" key="3">
    <source>
        <dbReference type="Proteomes" id="UP000008143"/>
    </source>
</evidence>
<evidence type="ECO:0000313" key="1">
    <source>
        <dbReference type="EMBL" id="AAI61595.1"/>
    </source>
</evidence>
<evidence type="ECO:0000313" key="2">
    <source>
        <dbReference type="Ensembl" id="ENSXETP00000070244"/>
    </source>
</evidence>
<reference evidence="1" key="2">
    <citation type="submission" date="2008-04" db="EMBL/GenBank/DDBJ databases">
        <authorList>
            <consortium name="NIH - Xenopus Gene Collection (XGC) project"/>
        </authorList>
    </citation>
    <scope>NUCLEOTIDE SEQUENCE [LARGE SCALE MRNA]</scope>
    <source>
        <tissue evidence="1">Whole embryo</tissue>
    </source>
</reference>
<protein>
    <submittedName>
        <fullName evidence="1">LOC100158459 protein</fullName>
    </submittedName>
    <submittedName>
        <fullName evidence="2">Uncharacterized XB5956456</fullName>
    </submittedName>
    <submittedName>
        <fullName evidence="4">Uncharacterized protein LOC100158459</fullName>
    </submittedName>
</protein>
<reference evidence="2" key="4">
    <citation type="submission" date="2020-05" db="UniProtKB">
        <authorList>
            <consortium name="Ensembl"/>
        </authorList>
    </citation>
    <scope>IDENTIFICATION</scope>
</reference>
<dbReference type="EMBL" id="BC161595">
    <property type="protein sequence ID" value="AAI61595.1"/>
    <property type="molecule type" value="mRNA"/>
</dbReference>
<keyword evidence="3" id="KW-1185">Reference proteome</keyword>
<evidence type="ECO:0000313" key="5">
    <source>
        <dbReference type="Xenbase" id="XB-GENE-5956457"/>
    </source>
</evidence>
<dbReference type="Proteomes" id="UP000008143">
    <property type="component" value="Chromosome 5"/>
</dbReference>
<dbReference type="CTD" id="100158459"/>
<dbReference type="Ensembl" id="ENSXETT00000101417">
    <property type="protein sequence ID" value="ENSXETP00000070244"/>
    <property type="gene ID" value="ENSXETG00000030468"/>
</dbReference>